<comment type="caution">
    <text evidence="1">The sequence shown here is derived from an EMBL/GenBank/DDBJ whole genome shotgun (WGS) entry which is preliminary data.</text>
</comment>
<reference evidence="1 2" key="1">
    <citation type="submission" date="2019-07" db="EMBL/GenBank/DDBJ databases">
        <title>Genome assembly of Bacillus simplex strain GGC-P6A.</title>
        <authorList>
            <person name="Jennings M.E."/>
            <person name="Barton H.A."/>
        </authorList>
    </citation>
    <scope>NUCLEOTIDE SEQUENCE [LARGE SCALE GENOMIC DNA]</scope>
    <source>
        <strain evidence="1 2">GGC-P6A</strain>
    </source>
</reference>
<accession>A0A8B5XY10</accession>
<dbReference type="InterPro" id="IPR018680">
    <property type="entry name" value="DUF2164"/>
</dbReference>
<evidence type="ECO:0000313" key="2">
    <source>
        <dbReference type="Proteomes" id="UP000317770"/>
    </source>
</evidence>
<sequence>MPGTNQKSCFSTRLPFGFGSIHCMVFRTNMKECTMFIQFPIEKRRKMIESIQEYVYQEHGKEIGEIAAENHLQFIFENIAPFIYNEGIKDAKKVIEDRLGNIEEDLYSLERPID</sequence>
<name>A0A8B5XY10_9BACI</name>
<protein>
    <submittedName>
        <fullName evidence="1">DUF2164 domain-containing protein</fullName>
    </submittedName>
</protein>
<dbReference type="AlphaFoldDB" id="A0A8B5XY10"/>
<gene>
    <name evidence="1" type="ORF">FQP34_13690</name>
</gene>
<dbReference type="Pfam" id="PF09932">
    <property type="entry name" value="DUF2164"/>
    <property type="match status" value="1"/>
</dbReference>
<dbReference type="Proteomes" id="UP000317770">
    <property type="component" value="Unassembled WGS sequence"/>
</dbReference>
<dbReference type="EMBL" id="VNKI01000006">
    <property type="protein sequence ID" value="TVX80084.1"/>
    <property type="molecule type" value="Genomic_DNA"/>
</dbReference>
<organism evidence="1 2">
    <name type="scientific">Peribacillus simplex</name>
    <dbReference type="NCBI Taxonomy" id="1478"/>
    <lineage>
        <taxon>Bacteria</taxon>
        <taxon>Bacillati</taxon>
        <taxon>Bacillota</taxon>
        <taxon>Bacilli</taxon>
        <taxon>Bacillales</taxon>
        <taxon>Bacillaceae</taxon>
        <taxon>Peribacillus</taxon>
    </lineage>
</organism>
<evidence type="ECO:0000313" key="1">
    <source>
        <dbReference type="EMBL" id="TVX80084.1"/>
    </source>
</evidence>
<proteinExistence type="predicted"/>